<gene>
    <name evidence="1" type="ORF">ERS852429_03734</name>
</gene>
<dbReference type="EMBL" id="CYXP01000010">
    <property type="protein sequence ID" value="CUN31441.1"/>
    <property type="molecule type" value="Genomic_DNA"/>
</dbReference>
<proteinExistence type="predicted"/>
<organism evidence="1 2">
    <name type="scientific">Parabacteroides distasonis</name>
    <dbReference type="NCBI Taxonomy" id="823"/>
    <lineage>
        <taxon>Bacteria</taxon>
        <taxon>Pseudomonadati</taxon>
        <taxon>Bacteroidota</taxon>
        <taxon>Bacteroidia</taxon>
        <taxon>Bacteroidales</taxon>
        <taxon>Tannerellaceae</taxon>
        <taxon>Parabacteroides</taxon>
    </lineage>
</organism>
<evidence type="ECO:0000313" key="1">
    <source>
        <dbReference type="EMBL" id="CUN31441.1"/>
    </source>
</evidence>
<protein>
    <recommendedName>
        <fullName evidence="3">DUF4493 domain-containing protein</fullName>
    </recommendedName>
</protein>
<sequence length="597" mass="63497">MFGRTWRYYVGLLGLLLGLNACVTEDLRNPIAEGQGYLRLELASVTTELSSSSQTKASTTSIPSEDVPDASDFTIDIQKGGTSVDGFPKKFSELGSSSLVLETSDYTVSAYCGENALIQTKPYFWGSSIVTVLPNQQVSASIETALANTLLIPAVDESLQKHYSTWALTLKVGEESMQLASKENSNNHLYVKAGQSVTGIFNGKNLAEKETSTEWTVISETVSCTQYTIQCNPDLSIFSNIQLTAKATHNYNNGSLTGTDVILNLSANGAPVEAIASWDIKVLYNGETIRTYSSNPDNATMNVSDGWPYVPQGSTLSASILLKAGDKIDLSSTTMETIPMPTFTATVSGNTSYSVYKSSGAAAANEKDGSSIFDIATTVNISSSILNNTNYSSLLKVTYTTDGGGDSGELPYSAVGILTDLAWQKHVLTAIVTFDGETVASSPAECHVTGLPYNISFKDNVNPASWILNNNSSGGGYLILKVTSAYAITPKFHMPENVGVSVYLQAYAYGGSIPGKYTASVIMSESAGSPITSGNATSISASNLLPVSNPTKDITESISLNSSLPCVCIYTKGSKPSWSIGTIDFGLVCYQFSLKYE</sequence>
<dbReference type="Pfam" id="PF14900">
    <property type="entry name" value="DUF4493"/>
    <property type="match status" value="1"/>
</dbReference>
<accession>A0A173VW60</accession>
<name>A0A173VW60_PARDI</name>
<dbReference type="Proteomes" id="UP000095591">
    <property type="component" value="Unassembled WGS sequence"/>
</dbReference>
<dbReference type="RefSeq" id="WP_057319911.1">
    <property type="nucleotide sequence ID" value="NZ_CYXP01000010.1"/>
</dbReference>
<evidence type="ECO:0008006" key="3">
    <source>
        <dbReference type="Google" id="ProtNLM"/>
    </source>
</evidence>
<evidence type="ECO:0000313" key="2">
    <source>
        <dbReference type="Proteomes" id="UP000095591"/>
    </source>
</evidence>
<dbReference type="AlphaFoldDB" id="A0A173VW60"/>
<reference evidence="1 2" key="1">
    <citation type="submission" date="2015-09" db="EMBL/GenBank/DDBJ databases">
        <authorList>
            <consortium name="Pathogen Informatics"/>
        </authorList>
    </citation>
    <scope>NUCLEOTIDE SEQUENCE [LARGE SCALE GENOMIC DNA]</scope>
    <source>
        <strain evidence="1 2">2789STDY5608872</strain>
    </source>
</reference>
<dbReference type="InterPro" id="IPR027840">
    <property type="entry name" value="DUF4493"/>
</dbReference>